<comment type="caution">
    <text evidence="1">The sequence shown here is derived from an EMBL/GenBank/DDBJ whole genome shotgun (WGS) entry which is preliminary data.</text>
</comment>
<dbReference type="EMBL" id="JAHWLI010000138">
    <property type="protein sequence ID" value="MBW3118998.1"/>
    <property type="molecule type" value="Genomic_DNA"/>
</dbReference>
<proteinExistence type="predicted"/>
<dbReference type="RefSeq" id="WP_165881076.1">
    <property type="nucleotide sequence ID" value="NZ_JAAOIA010000066.1"/>
</dbReference>
<gene>
    <name evidence="1" type="ORF">KYI77_21430</name>
</gene>
<evidence type="ECO:0000313" key="2">
    <source>
        <dbReference type="Proteomes" id="UP001155882"/>
    </source>
</evidence>
<dbReference type="AlphaFoldDB" id="A0AAE2ZIV2"/>
<dbReference type="Proteomes" id="UP001155882">
    <property type="component" value="Unassembled WGS sequence"/>
</dbReference>
<accession>A0AAE2ZIV2</accession>
<name>A0AAE2ZIV2_PRORE</name>
<evidence type="ECO:0000313" key="1">
    <source>
        <dbReference type="EMBL" id="MBW3118998.1"/>
    </source>
</evidence>
<reference evidence="1" key="1">
    <citation type="submission" date="2021-07" db="EMBL/GenBank/DDBJ databases">
        <authorList>
            <person name="Stanton E."/>
        </authorList>
    </citation>
    <scope>NUCLEOTIDE SEQUENCE</scope>
    <source>
        <strain evidence="1">2021EL-01139</strain>
    </source>
</reference>
<protein>
    <submittedName>
        <fullName evidence="1">Uncharacterized protein</fullName>
    </submittedName>
</protein>
<sequence length="117" mass="13533">MQPKLVYSPLSVDGIRFSLYSNGDIFLETKIHEKRKVDTLIFADSGKPWIPKHKNFNSLCKQMVREGDFIEIEKELEKHRKLKSSIKASSFDVYNAIISGDMQLATEICQKIQKQNK</sequence>
<organism evidence="1 2">
    <name type="scientific">Providencia rettgeri</name>
    <dbReference type="NCBI Taxonomy" id="587"/>
    <lineage>
        <taxon>Bacteria</taxon>
        <taxon>Pseudomonadati</taxon>
        <taxon>Pseudomonadota</taxon>
        <taxon>Gammaproteobacteria</taxon>
        <taxon>Enterobacterales</taxon>
        <taxon>Morganellaceae</taxon>
        <taxon>Providencia</taxon>
    </lineage>
</organism>